<reference evidence="3" key="1">
    <citation type="submission" date="2023-10" db="EMBL/GenBank/DDBJ databases">
        <authorList>
            <person name="Chen Y."/>
            <person name="Shah S."/>
            <person name="Dougan E. K."/>
            <person name="Thang M."/>
            <person name="Chan C."/>
        </authorList>
    </citation>
    <scope>NUCLEOTIDE SEQUENCE [LARGE SCALE GENOMIC DNA]</scope>
</reference>
<dbReference type="InterPro" id="IPR013762">
    <property type="entry name" value="Integrase-like_cat_sf"/>
</dbReference>
<gene>
    <name evidence="3" type="ORF">PCOR1329_LOCUS4257</name>
</gene>
<evidence type="ECO:0000256" key="2">
    <source>
        <dbReference type="SAM" id="MobiDB-lite"/>
    </source>
</evidence>
<dbReference type="InterPro" id="IPR043502">
    <property type="entry name" value="DNA/RNA_pol_sf"/>
</dbReference>
<dbReference type="Gene3D" id="1.10.443.10">
    <property type="entry name" value="Intergrase catalytic core"/>
    <property type="match status" value="1"/>
</dbReference>
<sequence length="1118" mass="122312">MAVSQSLVGGSAAEGSELIAKTGLAGQRASAGQERSLGMIQAAVAELGRPPADLTRQGALAELLAKRSYTGEKSALKRPYYDPSLQGRPRRYARLLAALDGAGMLEWRRHGSPRVGLFTVWKKNGKQRLIVDARLSNLCFASPDSVDLATGGSFASLEVDPGPPVCLAQVDIQDAFYHLLLPPELVPFFCLRPVTAGLAGVVELDGAPVSPTQLVYPHLRVVPMGWNRALWWCQRIHEFHAFRQPGVSLSNKFADEKPGVRLGRSGFARTEYVDNFAAIGRQAKEVDAVADSVLDALTAAGLSMHPRESSVGGSVLGWEFSDECPQIRVSPRRARRLRLGIEGLLEKGFATGRGLEAIIGHFTFAARIRPEALCAFSAAYAFSQRGADTRRRLWTASIAEAGRWSDRWRFSRGAEDRARPRDASLREELNLAAAAGLDDLDRVGTARHLEALGEVDRSGAVPEIGPEILQGSWATVSAGRWKRREAMPILEGRALVWGVRPVSRGLSEFGQRILFLTDGLSEVLALEKGRSSSVALMRVCRQWAATVFAADLYPRVRWIRSELNVCLSRITTGLPRPLAGAPTPPAPWDAVLATDSLARPGGAAKRRPVQGEPTTLSRAAALSQAGPRPRPPHGRARAKAAARQAKPRPEALATRGERAAAQQAKFPEDKRVTDSEGLSLLERESVGDHYQRVYQSALVEFRIFSKTLGLRLKTAQDYDEAAVEWAHHAFFDGGDAQEGTRLKAVLLHYYPRLLSVAGLPRFNRALKGWRRLVPPRGRLPLPWEVACAVANKLAANQDLHAARLVIVMFVFYLRPVELMSLTRRQVAPPVRAAGHDAWSLVLFPMEEETPSKTGAFNESVLGDLPFYRFIGDVLKLLKAGVNDRDLVAQVRHVQLAQAFRTAGQQLGLEGPPGLHQLRHGGASADLASGRRSIAEVKARGRWASDSSVTRYGKGGRVADQLAKFPQPFLDHAIACAKKIGDIPLRALPAFAARAGGAVALEVFSGSGNFSRAWRRRQRALGYAIFEWDIRWGDEYDLTRQRAQRLVRGWVNNGLIAAVWLGTPCHSWSRARDIRPGPPPLRSDLHVMGLPDLAPRDAEKVRIGSALMKFSASLFTLCR</sequence>
<comment type="caution">
    <text evidence="3">The sequence shown here is derived from an EMBL/GenBank/DDBJ whole genome shotgun (WGS) entry which is preliminary data.</text>
</comment>
<feature type="compositionally biased region" description="Basic residues" evidence="2">
    <location>
        <begin position="630"/>
        <end position="640"/>
    </location>
</feature>
<evidence type="ECO:0000313" key="4">
    <source>
        <dbReference type="Proteomes" id="UP001189429"/>
    </source>
</evidence>
<accession>A0ABN9PMP9</accession>
<evidence type="ECO:0008006" key="5">
    <source>
        <dbReference type="Google" id="ProtNLM"/>
    </source>
</evidence>
<name>A0ABN9PMP9_9DINO</name>
<evidence type="ECO:0000313" key="3">
    <source>
        <dbReference type="EMBL" id="CAK0794180.1"/>
    </source>
</evidence>
<dbReference type="SUPFAM" id="SSF56672">
    <property type="entry name" value="DNA/RNA polymerases"/>
    <property type="match status" value="1"/>
</dbReference>
<dbReference type="InterPro" id="IPR011010">
    <property type="entry name" value="DNA_brk_join_enz"/>
</dbReference>
<organism evidence="3 4">
    <name type="scientific">Prorocentrum cordatum</name>
    <dbReference type="NCBI Taxonomy" id="2364126"/>
    <lineage>
        <taxon>Eukaryota</taxon>
        <taxon>Sar</taxon>
        <taxon>Alveolata</taxon>
        <taxon>Dinophyceae</taxon>
        <taxon>Prorocentrales</taxon>
        <taxon>Prorocentraceae</taxon>
        <taxon>Prorocentrum</taxon>
    </lineage>
</organism>
<feature type="region of interest" description="Disordered" evidence="2">
    <location>
        <begin position="600"/>
        <end position="673"/>
    </location>
</feature>
<feature type="non-terminal residue" evidence="3">
    <location>
        <position position="1118"/>
    </location>
</feature>
<proteinExistence type="predicted"/>
<dbReference type="SUPFAM" id="SSF56349">
    <property type="entry name" value="DNA breaking-rejoining enzymes"/>
    <property type="match status" value="1"/>
</dbReference>
<keyword evidence="4" id="KW-1185">Reference proteome</keyword>
<dbReference type="Proteomes" id="UP001189429">
    <property type="component" value="Unassembled WGS sequence"/>
</dbReference>
<dbReference type="EMBL" id="CAUYUJ010001112">
    <property type="protein sequence ID" value="CAK0794180.1"/>
    <property type="molecule type" value="Genomic_DNA"/>
</dbReference>
<protein>
    <recommendedName>
        <fullName evidence="5">Reverse transcriptase domain-containing protein</fullName>
    </recommendedName>
</protein>
<evidence type="ECO:0000256" key="1">
    <source>
        <dbReference type="ARBA" id="ARBA00023172"/>
    </source>
</evidence>
<keyword evidence="1" id="KW-0233">DNA recombination</keyword>